<evidence type="ECO:0000259" key="2">
    <source>
        <dbReference type="Pfam" id="PF01464"/>
    </source>
</evidence>
<reference evidence="3" key="1">
    <citation type="submission" date="2020-06" db="EMBL/GenBank/DDBJ databases">
        <title>Novel chitinolytic bacterium.</title>
        <authorList>
            <person name="Ungkulpasvich U."/>
            <person name="Kosugi A."/>
            <person name="Uke A."/>
        </authorList>
    </citation>
    <scope>NUCLEOTIDE SEQUENCE</scope>
    <source>
        <strain evidence="3">UUS1-1</strain>
    </source>
</reference>
<evidence type="ECO:0000313" key="3">
    <source>
        <dbReference type="EMBL" id="MBA2133715.1"/>
    </source>
</evidence>
<evidence type="ECO:0000256" key="1">
    <source>
        <dbReference type="SAM" id="Phobius"/>
    </source>
</evidence>
<comment type="caution">
    <text evidence="3">The sequence shown here is derived from an EMBL/GenBank/DDBJ whole genome shotgun (WGS) entry which is preliminary data.</text>
</comment>
<name>A0A8J6LJF1_9FIRM</name>
<dbReference type="InterPro" id="IPR023346">
    <property type="entry name" value="Lysozyme-like_dom_sf"/>
</dbReference>
<organism evidence="3 4">
    <name type="scientific">Capillibacterium thermochitinicola</name>
    <dbReference type="NCBI Taxonomy" id="2699427"/>
    <lineage>
        <taxon>Bacteria</taxon>
        <taxon>Bacillati</taxon>
        <taxon>Bacillota</taxon>
        <taxon>Capillibacterium</taxon>
    </lineage>
</organism>
<dbReference type="RefSeq" id="WP_181340185.1">
    <property type="nucleotide sequence ID" value="NZ_JAAKDE010000019.1"/>
</dbReference>
<accession>A0A8J6LJF1</accession>
<protein>
    <submittedName>
        <fullName evidence="3">Lytic transglycosylase domain-containing protein</fullName>
    </submittedName>
</protein>
<dbReference type="PANTHER" id="PTHR37423:SF2">
    <property type="entry name" value="MEMBRANE-BOUND LYTIC MUREIN TRANSGLYCOSYLASE C"/>
    <property type="match status" value="1"/>
</dbReference>
<keyword evidence="1" id="KW-1133">Transmembrane helix</keyword>
<keyword evidence="1" id="KW-0472">Membrane</keyword>
<gene>
    <name evidence="3" type="ORF">G5B42_09235</name>
</gene>
<dbReference type="EMBL" id="JAAKDE010000019">
    <property type="protein sequence ID" value="MBA2133715.1"/>
    <property type="molecule type" value="Genomic_DNA"/>
</dbReference>
<dbReference type="Gene3D" id="1.10.530.10">
    <property type="match status" value="1"/>
</dbReference>
<sequence length="199" mass="22596">MGAYFSYSAGTIPVSTEMHEIIHRYALLFNVSPQLVTAVIQVESSFDPEAYSPKGACGLMQLTPGVWQAYNPDSKCDGRHRPGEKNHGRDCIFNIEANIATGVRYLKELIDYYDGETGRALEAYNAGLTNVDLDQVRPKYRETRTYLGRLGQLLAQDEQARFANLYDLSRRGRTFLRGLFLCTLVLWAIFLLWVKKHHA</sequence>
<dbReference type="AlphaFoldDB" id="A0A8J6LJF1"/>
<proteinExistence type="predicted"/>
<dbReference type="Pfam" id="PF01464">
    <property type="entry name" value="SLT"/>
    <property type="match status" value="1"/>
</dbReference>
<dbReference type="PANTHER" id="PTHR37423">
    <property type="entry name" value="SOLUBLE LYTIC MUREIN TRANSGLYCOSYLASE-RELATED"/>
    <property type="match status" value="1"/>
</dbReference>
<keyword evidence="1" id="KW-0812">Transmembrane</keyword>
<dbReference type="CDD" id="cd16896">
    <property type="entry name" value="LT_Slt70-like"/>
    <property type="match status" value="1"/>
</dbReference>
<feature type="domain" description="Transglycosylase SLT" evidence="2">
    <location>
        <begin position="22"/>
        <end position="139"/>
    </location>
</feature>
<dbReference type="SUPFAM" id="SSF53955">
    <property type="entry name" value="Lysozyme-like"/>
    <property type="match status" value="1"/>
</dbReference>
<keyword evidence="4" id="KW-1185">Reference proteome</keyword>
<dbReference type="InterPro" id="IPR008258">
    <property type="entry name" value="Transglycosylase_SLT_dom_1"/>
</dbReference>
<feature type="transmembrane region" description="Helical" evidence="1">
    <location>
        <begin position="175"/>
        <end position="194"/>
    </location>
</feature>
<evidence type="ECO:0000313" key="4">
    <source>
        <dbReference type="Proteomes" id="UP000657177"/>
    </source>
</evidence>
<dbReference type="Proteomes" id="UP000657177">
    <property type="component" value="Unassembled WGS sequence"/>
</dbReference>